<evidence type="ECO:0000313" key="1">
    <source>
        <dbReference type="EMBL" id="SVB09735.1"/>
    </source>
</evidence>
<dbReference type="PANTHER" id="PTHR36154">
    <property type="entry name" value="DNA-BINDING TRANSCRIPTIONAL ACTIVATOR ALPA"/>
    <property type="match status" value="1"/>
</dbReference>
<dbReference type="Gene3D" id="1.10.238.160">
    <property type="match status" value="1"/>
</dbReference>
<dbReference type="EMBL" id="UINC01028555">
    <property type="protein sequence ID" value="SVB09735.1"/>
    <property type="molecule type" value="Genomic_DNA"/>
</dbReference>
<dbReference type="InterPro" id="IPR052931">
    <property type="entry name" value="Prophage_regulatory_activator"/>
</dbReference>
<dbReference type="PANTHER" id="PTHR36154:SF1">
    <property type="entry name" value="DNA-BINDING TRANSCRIPTIONAL ACTIVATOR ALPA"/>
    <property type="match status" value="1"/>
</dbReference>
<dbReference type="Pfam" id="PF05930">
    <property type="entry name" value="Phage_AlpA"/>
    <property type="match status" value="1"/>
</dbReference>
<gene>
    <name evidence="1" type="ORF">METZ01_LOCUS162589</name>
</gene>
<name>A0A382B7H6_9ZZZZ</name>
<accession>A0A382B7H6</accession>
<proteinExistence type="predicted"/>
<dbReference type="AlphaFoldDB" id="A0A382B7H6"/>
<dbReference type="InterPro" id="IPR010260">
    <property type="entry name" value="AlpA"/>
</dbReference>
<reference evidence="1" key="1">
    <citation type="submission" date="2018-05" db="EMBL/GenBank/DDBJ databases">
        <authorList>
            <person name="Lanie J.A."/>
            <person name="Ng W.-L."/>
            <person name="Kazmierczak K.M."/>
            <person name="Andrzejewski T.M."/>
            <person name="Davidsen T.M."/>
            <person name="Wayne K.J."/>
            <person name="Tettelin H."/>
            <person name="Glass J.I."/>
            <person name="Rusch D."/>
            <person name="Podicherti R."/>
            <person name="Tsui H.-C.T."/>
            <person name="Winkler M.E."/>
        </authorList>
    </citation>
    <scope>NUCLEOTIDE SEQUENCE</scope>
</reference>
<evidence type="ECO:0008006" key="2">
    <source>
        <dbReference type="Google" id="ProtNLM"/>
    </source>
</evidence>
<sequence>MDNIHSPQKRFIRLPEVMEKIGLRRTRIYTLMEEGDFPKCVKLGKKPKDPNAFDCRRVAWLEKEVDQWMDSRLEERTTS</sequence>
<protein>
    <recommendedName>
        <fullName evidence="2">AlpA family phage regulatory protein</fullName>
    </recommendedName>
</protein>
<organism evidence="1">
    <name type="scientific">marine metagenome</name>
    <dbReference type="NCBI Taxonomy" id="408172"/>
    <lineage>
        <taxon>unclassified sequences</taxon>
        <taxon>metagenomes</taxon>
        <taxon>ecological metagenomes</taxon>
    </lineage>
</organism>